<evidence type="ECO:0000259" key="3">
    <source>
        <dbReference type="Pfam" id="PF00931"/>
    </source>
</evidence>
<dbReference type="GO" id="GO:0098542">
    <property type="term" value="P:defense response to other organism"/>
    <property type="evidence" value="ECO:0000318"/>
    <property type="project" value="GO_Central"/>
</dbReference>
<evidence type="ECO:0000313" key="7">
    <source>
        <dbReference type="Proteomes" id="UP000009183"/>
    </source>
</evidence>
<dbReference type="Gene3D" id="1.20.5.4130">
    <property type="match status" value="1"/>
</dbReference>
<dbReference type="Gene3D" id="3.80.10.10">
    <property type="entry name" value="Ribonuclease Inhibitor"/>
    <property type="match status" value="3"/>
</dbReference>
<dbReference type="InterPro" id="IPR044974">
    <property type="entry name" value="Disease_R_plants"/>
</dbReference>
<keyword evidence="2" id="KW-0611">Plant defense</keyword>
<dbReference type="HOGENOM" id="CLU_000837_25_4_1"/>
<keyword evidence="7" id="KW-1185">Reference proteome</keyword>
<accession>F6HA33</accession>
<dbReference type="PANTHER" id="PTHR23155">
    <property type="entry name" value="DISEASE RESISTANCE PROTEIN RP"/>
    <property type="match status" value="1"/>
</dbReference>
<gene>
    <name evidence="6" type="ordered locus">VIT_06s0009g01360</name>
</gene>
<dbReference type="PANTHER" id="PTHR23155:SF1052">
    <property type="entry name" value="DISEASE RESISTANCE PROTEIN RPM1"/>
    <property type="match status" value="1"/>
</dbReference>
<feature type="domain" description="Disease resistance protein winged helix" evidence="4">
    <location>
        <begin position="759"/>
        <end position="830"/>
    </location>
</feature>
<name>F6HA33_VITVI</name>
<feature type="domain" description="NB-ARC" evidence="3">
    <location>
        <begin position="88"/>
        <end position="209"/>
    </location>
</feature>
<dbReference type="Pfam" id="PF23559">
    <property type="entry name" value="WHD_DRP"/>
    <property type="match status" value="2"/>
</dbReference>
<dbReference type="EMBL" id="FN595504">
    <property type="protein sequence ID" value="CCB49164.1"/>
    <property type="molecule type" value="Genomic_DNA"/>
</dbReference>
<proteinExistence type="predicted"/>
<dbReference type="FunFam" id="3.40.50.300:FF:001091">
    <property type="entry name" value="Probable disease resistance protein At1g61300"/>
    <property type="match status" value="1"/>
</dbReference>
<feature type="domain" description="Disease resistance R13L4/SHOC-2-like LRR" evidence="5">
    <location>
        <begin position="874"/>
        <end position="998"/>
    </location>
</feature>
<organism evidence="6 7">
    <name type="scientific">Vitis vinifera</name>
    <name type="common">Grape</name>
    <dbReference type="NCBI Taxonomy" id="29760"/>
    <lineage>
        <taxon>Eukaryota</taxon>
        <taxon>Viridiplantae</taxon>
        <taxon>Streptophyta</taxon>
        <taxon>Embryophyta</taxon>
        <taxon>Tracheophyta</taxon>
        <taxon>Spermatophyta</taxon>
        <taxon>Magnoliopsida</taxon>
        <taxon>eudicotyledons</taxon>
        <taxon>Gunneridae</taxon>
        <taxon>Pentapetalae</taxon>
        <taxon>rosids</taxon>
        <taxon>Vitales</taxon>
        <taxon>Vitaceae</taxon>
        <taxon>Viteae</taxon>
        <taxon>Vitis</taxon>
    </lineage>
</organism>
<dbReference type="InterPro" id="IPR036388">
    <property type="entry name" value="WH-like_DNA-bd_sf"/>
</dbReference>
<dbReference type="Proteomes" id="UP000009183">
    <property type="component" value="Chromosome 6"/>
</dbReference>
<dbReference type="OrthoDB" id="598235at2759"/>
<feature type="domain" description="Disease resistance protein winged helix" evidence="4">
    <location>
        <begin position="302"/>
        <end position="373"/>
    </location>
</feature>
<dbReference type="InterPro" id="IPR058922">
    <property type="entry name" value="WHD_DRP"/>
</dbReference>
<dbReference type="InterPro" id="IPR032675">
    <property type="entry name" value="LRR_dom_sf"/>
</dbReference>
<reference evidence="7" key="1">
    <citation type="journal article" date="2007" name="Nature">
        <title>The grapevine genome sequence suggests ancestral hexaploidization in major angiosperm phyla.</title>
        <authorList>
            <consortium name="The French-Italian Public Consortium for Grapevine Genome Characterization."/>
            <person name="Jaillon O."/>
            <person name="Aury J.-M."/>
            <person name="Noel B."/>
            <person name="Policriti A."/>
            <person name="Clepet C."/>
            <person name="Casagrande A."/>
            <person name="Choisne N."/>
            <person name="Aubourg S."/>
            <person name="Vitulo N."/>
            <person name="Jubin C."/>
            <person name="Vezzi A."/>
            <person name="Legeai F."/>
            <person name="Hugueney P."/>
            <person name="Dasilva C."/>
            <person name="Horner D."/>
            <person name="Mica E."/>
            <person name="Jublot D."/>
            <person name="Poulain J."/>
            <person name="Bruyere C."/>
            <person name="Billault A."/>
            <person name="Segurens B."/>
            <person name="Gouyvenoux M."/>
            <person name="Ugarte E."/>
            <person name="Cattonaro F."/>
            <person name="Anthouard V."/>
            <person name="Vico V."/>
            <person name="Del Fabbro C."/>
            <person name="Alaux M."/>
            <person name="Di Gaspero G."/>
            <person name="Dumas V."/>
            <person name="Felice N."/>
            <person name="Paillard S."/>
            <person name="Juman I."/>
            <person name="Moroldo M."/>
            <person name="Scalabrin S."/>
            <person name="Canaguier A."/>
            <person name="Le Clainche I."/>
            <person name="Malacrida G."/>
            <person name="Durand E."/>
            <person name="Pesole G."/>
            <person name="Laucou V."/>
            <person name="Chatelet P."/>
            <person name="Merdinoglu D."/>
            <person name="Delledonne M."/>
            <person name="Pezzotti M."/>
            <person name="Lecharny A."/>
            <person name="Scarpelli C."/>
            <person name="Artiguenave F."/>
            <person name="Pe M.E."/>
            <person name="Valle G."/>
            <person name="Morgante M."/>
            <person name="Caboche M."/>
            <person name="Adam-Blondon A.-F."/>
            <person name="Weissenbach J."/>
            <person name="Quetier F."/>
            <person name="Wincker P."/>
        </authorList>
    </citation>
    <scope>NUCLEOTIDE SEQUENCE [LARGE SCALE GENOMIC DNA]</scope>
    <source>
        <strain evidence="7">cv. Pinot noir / PN40024</strain>
    </source>
</reference>
<dbReference type="InParanoid" id="F6HA33"/>
<dbReference type="AlphaFoldDB" id="F6HA33"/>
<keyword evidence="1" id="KW-0677">Repeat</keyword>
<dbReference type="FunFam" id="1.10.10.10:FF:000322">
    <property type="entry name" value="Probable disease resistance protein At1g63360"/>
    <property type="match status" value="2"/>
</dbReference>
<evidence type="ECO:0000256" key="1">
    <source>
        <dbReference type="ARBA" id="ARBA00022737"/>
    </source>
</evidence>
<sequence length="1078" mass="123275">MAEIAVTVVTDRLLSLLDDEARLLRGVKTWVQELRETAYCIEDLVDEYILHFANPPHRSGSCSGTSVPWHDPGVTSLFIEDAEIVGIESHKGELIKWLVEGAPERTVISVVGMGGLGKTTLAKKVYDNKRMVEHFDCRAWITVSQSFKMEEVLRNVIKQFYLARKESIPDGTDAMDEMSLITRLREYLEDKRYVVVFDDVWKLDSWELFCKKAFQGCFCPPELEEISLAIVKRCEGLPLAIVAMGGALSTKEKNELEWQKFNNSLGSQLESNPHLENITKILSLSYDDLPHYLKSCFVYFAIFPEDYSINCGRLIRLWIAEGFVKGKKGITLEQVAEEYLTELIHRSLVQLSYVDYRGKIRSCRVHDLMREIILRKAEELSLCRSFGEEDSSFDGKFRRGSVQKSTDNVVEAINRNPQIRSILLFDIDAVPMLFTGTFLANFKLLKVLDFEKAPLYSVPEDLGNLFHLRYLSLRRTKVKMLPKSIGKLQNLQTLDLKHSLVDALPVEIKKLQKLRHILAYSYNYHSAYQLPSVRGILVGEVIGSMVELQKLCYVEANHGKGLIAELGKLKQLRKLGITNLMEEDGLSLYASISNMKYLEALCICARDDDILKLETISDPPRYLRTLFLQGCLSKLPEWLLTLRSLVRVCLRRSRLSYDPVEVLQALPNLLEVELHTAYDGECLCFSELGFQKLERLQLRDMKGLKTLKIRDGALPLLKHFEIGPSPQLEEVPPGIRLLKTLTSIEFWGITKSCFLYFAIFPEDYSINCGRFIRLWIAEGFVKGKKGITLEQVAKEYLTELIHRSLVQLSYVDYLGKIRSCRVHDLMREIILRKAEELSFCRALGEEDSSFDGKFRLISIQKSKDNVVETTNRNSQIRTSLTNFKLLKVLDFEDAPLYSVPEDLGNLFHLRYLSLRRTKVKMLPKSIGKLQNLQTLDLKHSLVDALPVEIEKLQKLHHILSYSYNYHSVGQLPSVRVLVGEKLKRLQLTDMKGLKTLKIHDGASPLLEHLEIGPSPQLEEVPSGIRFLETLRRIDFWDMSTEFTNSMLLGGQNYQIVEHVPSVFSHFSHAGGFSSEALR</sequence>
<dbReference type="GO" id="GO:0043531">
    <property type="term" value="F:ADP binding"/>
    <property type="evidence" value="ECO:0007669"/>
    <property type="project" value="InterPro"/>
</dbReference>
<dbReference type="SUPFAM" id="SSF52540">
    <property type="entry name" value="P-loop containing nucleoside triphosphate hydrolases"/>
    <property type="match status" value="1"/>
</dbReference>
<dbReference type="InterPro" id="IPR027417">
    <property type="entry name" value="P-loop_NTPase"/>
</dbReference>
<dbReference type="Gene3D" id="3.40.50.300">
    <property type="entry name" value="P-loop containing nucleotide triphosphate hydrolases"/>
    <property type="match status" value="1"/>
</dbReference>
<dbReference type="InterPro" id="IPR002182">
    <property type="entry name" value="NB-ARC"/>
</dbReference>
<dbReference type="Pfam" id="PF23598">
    <property type="entry name" value="LRR_14"/>
    <property type="match status" value="2"/>
</dbReference>
<protein>
    <submittedName>
        <fullName evidence="6">Uncharacterized protein</fullName>
    </submittedName>
</protein>
<feature type="domain" description="Disease resistance R13L4/SHOC-2-like LRR" evidence="5">
    <location>
        <begin position="418"/>
        <end position="746"/>
    </location>
</feature>
<evidence type="ECO:0000256" key="2">
    <source>
        <dbReference type="ARBA" id="ARBA00022821"/>
    </source>
</evidence>
<dbReference type="PRINTS" id="PR00364">
    <property type="entry name" value="DISEASERSIST"/>
</dbReference>
<dbReference type="PaxDb" id="29760-VIT_06s0009g01360.t01"/>
<dbReference type="Pfam" id="PF00931">
    <property type="entry name" value="NB-ARC"/>
    <property type="match status" value="1"/>
</dbReference>
<dbReference type="SMR" id="F6HA33"/>
<evidence type="ECO:0000313" key="6">
    <source>
        <dbReference type="EMBL" id="CCB49164.1"/>
    </source>
</evidence>
<dbReference type="ExpressionAtlas" id="F6HA33">
    <property type="expression patterns" value="baseline and differential"/>
</dbReference>
<evidence type="ECO:0000259" key="5">
    <source>
        <dbReference type="Pfam" id="PF23598"/>
    </source>
</evidence>
<dbReference type="SUPFAM" id="SSF52058">
    <property type="entry name" value="L domain-like"/>
    <property type="match status" value="2"/>
</dbReference>
<evidence type="ECO:0000259" key="4">
    <source>
        <dbReference type="Pfam" id="PF23559"/>
    </source>
</evidence>
<dbReference type="InterPro" id="IPR055414">
    <property type="entry name" value="LRR_R13L4/SHOC2-like"/>
</dbReference>
<dbReference type="eggNOG" id="KOG4658">
    <property type="taxonomic scope" value="Eukaryota"/>
</dbReference>
<dbReference type="Gene3D" id="1.10.10.10">
    <property type="entry name" value="Winged helix-like DNA-binding domain superfamily/Winged helix DNA-binding domain"/>
    <property type="match status" value="2"/>
</dbReference>